<evidence type="ECO:0000256" key="3">
    <source>
        <dbReference type="ARBA" id="ARBA00022737"/>
    </source>
</evidence>
<dbReference type="PANTHER" id="PTHR36766:SF63">
    <property type="entry name" value="NB-ARC DOMAIN-CONTAINING PROTEIN"/>
    <property type="match status" value="1"/>
</dbReference>
<dbReference type="Gene3D" id="1.20.5.4130">
    <property type="match status" value="1"/>
</dbReference>
<dbReference type="SUPFAM" id="SSF52058">
    <property type="entry name" value="L domain-like"/>
    <property type="match status" value="1"/>
</dbReference>
<dbReference type="Pfam" id="PF23598">
    <property type="entry name" value="LRR_14"/>
    <property type="match status" value="2"/>
</dbReference>
<proteinExistence type="inferred from homology"/>
<dbReference type="Gene3D" id="1.10.8.430">
    <property type="entry name" value="Helical domain of apoptotic protease-activating factors"/>
    <property type="match status" value="1"/>
</dbReference>
<evidence type="ECO:0000256" key="1">
    <source>
        <dbReference type="ARBA" id="ARBA00008894"/>
    </source>
</evidence>
<keyword evidence="7" id="KW-0175">Coiled coil</keyword>
<protein>
    <submittedName>
        <fullName evidence="12">Uncharacterized protein</fullName>
    </submittedName>
</protein>
<dbReference type="AlphaFoldDB" id="A0A1E5VWG0"/>
<name>A0A1E5VWG0_9POAL</name>
<dbReference type="GO" id="GO:0005524">
    <property type="term" value="F:ATP binding"/>
    <property type="evidence" value="ECO:0007669"/>
    <property type="project" value="UniProtKB-KW"/>
</dbReference>
<feature type="domain" description="Disease resistance N-terminal" evidence="9">
    <location>
        <begin position="2"/>
        <end position="88"/>
    </location>
</feature>
<dbReference type="OrthoDB" id="3027644at2759"/>
<evidence type="ECO:0000313" key="13">
    <source>
        <dbReference type="Proteomes" id="UP000095767"/>
    </source>
</evidence>
<keyword evidence="5" id="KW-0611">Plant defense</keyword>
<organism evidence="12 13">
    <name type="scientific">Dichanthelium oligosanthes</name>
    <dbReference type="NCBI Taxonomy" id="888268"/>
    <lineage>
        <taxon>Eukaryota</taxon>
        <taxon>Viridiplantae</taxon>
        <taxon>Streptophyta</taxon>
        <taxon>Embryophyta</taxon>
        <taxon>Tracheophyta</taxon>
        <taxon>Spermatophyta</taxon>
        <taxon>Magnoliopsida</taxon>
        <taxon>Liliopsida</taxon>
        <taxon>Poales</taxon>
        <taxon>Poaceae</taxon>
        <taxon>PACMAD clade</taxon>
        <taxon>Panicoideae</taxon>
        <taxon>Panicodae</taxon>
        <taxon>Paniceae</taxon>
        <taxon>Dichantheliinae</taxon>
        <taxon>Dichanthelium</taxon>
    </lineage>
</organism>
<evidence type="ECO:0000256" key="8">
    <source>
        <dbReference type="PROSITE-ProRule" id="PRU00339"/>
    </source>
</evidence>
<dbReference type="InterPro" id="IPR058922">
    <property type="entry name" value="WHD_DRP"/>
</dbReference>
<dbReference type="InterPro" id="IPR038005">
    <property type="entry name" value="RX-like_CC"/>
</dbReference>
<evidence type="ECO:0000256" key="6">
    <source>
        <dbReference type="ARBA" id="ARBA00022840"/>
    </source>
</evidence>
<dbReference type="InterPro" id="IPR055414">
    <property type="entry name" value="LRR_R13L4/SHOC2-like"/>
</dbReference>
<feature type="domain" description="Disease resistance R13L4/SHOC-2-like LRR" evidence="11">
    <location>
        <begin position="362"/>
        <end position="427"/>
    </location>
</feature>
<keyword evidence="4" id="KW-0547">Nucleotide-binding</keyword>
<evidence type="ECO:0000313" key="12">
    <source>
        <dbReference type="EMBL" id="OEL29455.1"/>
    </source>
</evidence>
<feature type="repeat" description="TPR" evidence="8">
    <location>
        <begin position="584"/>
        <end position="617"/>
    </location>
</feature>
<keyword evidence="2" id="KW-0433">Leucine-rich repeat</keyword>
<keyword evidence="3" id="KW-0677">Repeat</keyword>
<dbReference type="InterPro" id="IPR019734">
    <property type="entry name" value="TPR_rpt"/>
</dbReference>
<dbReference type="PANTHER" id="PTHR36766">
    <property type="entry name" value="PLANT BROAD-SPECTRUM MILDEW RESISTANCE PROTEIN RPW8"/>
    <property type="match status" value="1"/>
</dbReference>
<evidence type="ECO:0000256" key="7">
    <source>
        <dbReference type="ARBA" id="ARBA00023054"/>
    </source>
</evidence>
<keyword evidence="8" id="KW-0802">TPR repeat</keyword>
<evidence type="ECO:0000259" key="9">
    <source>
        <dbReference type="Pfam" id="PF18052"/>
    </source>
</evidence>
<evidence type="ECO:0000256" key="2">
    <source>
        <dbReference type="ARBA" id="ARBA00022614"/>
    </source>
</evidence>
<evidence type="ECO:0000259" key="11">
    <source>
        <dbReference type="Pfam" id="PF23598"/>
    </source>
</evidence>
<dbReference type="InterPro" id="IPR032675">
    <property type="entry name" value="LRR_dom_sf"/>
</dbReference>
<dbReference type="GO" id="GO:0043531">
    <property type="term" value="F:ADP binding"/>
    <property type="evidence" value="ECO:0007669"/>
    <property type="project" value="InterPro"/>
</dbReference>
<feature type="domain" description="Disease resistance R13L4/SHOC-2-like LRR" evidence="11">
    <location>
        <begin position="452"/>
        <end position="620"/>
    </location>
</feature>
<feature type="domain" description="Disease resistance protein winged helix" evidence="10">
    <location>
        <begin position="294"/>
        <end position="348"/>
    </location>
</feature>
<dbReference type="PROSITE" id="PS50005">
    <property type="entry name" value="TPR"/>
    <property type="match status" value="1"/>
</dbReference>
<dbReference type="Gene3D" id="3.80.10.10">
    <property type="entry name" value="Ribonuclease Inhibitor"/>
    <property type="match status" value="1"/>
</dbReference>
<gene>
    <name evidence="12" type="ORF">BAE44_0009526</name>
</gene>
<reference evidence="12 13" key="1">
    <citation type="submission" date="2016-09" db="EMBL/GenBank/DDBJ databases">
        <title>The draft genome of Dichanthelium oligosanthes: A C3 panicoid grass species.</title>
        <authorList>
            <person name="Studer A.J."/>
            <person name="Schnable J.C."/>
            <person name="Brutnell T.P."/>
        </authorList>
    </citation>
    <scope>NUCLEOTIDE SEQUENCE [LARGE SCALE GENOMIC DNA]</scope>
    <source>
        <strain evidence="13">cv. Kellogg 1175</strain>
        <tissue evidence="12">Leaf</tissue>
    </source>
</reference>
<evidence type="ECO:0000256" key="4">
    <source>
        <dbReference type="ARBA" id="ARBA00022741"/>
    </source>
</evidence>
<comment type="similarity">
    <text evidence="1">Belongs to the disease resistance NB-LRR family.</text>
</comment>
<dbReference type="InterPro" id="IPR042197">
    <property type="entry name" value="Apaf_helical"/>
</dbReference>
<dbReference type="Pfam" id="PF18052">
    <property type="entry name" value="Rx_N"/>
    <property type="match status" value="1"/>
</dbReference>
<sequence>MATLLPKLDDLLAEEYQLQASVRDDVAFLRAELESMEAALLRISEAPVDRPPDAQDRLWVREVRELTYDVEHCVEAFLVRLDHHAPKKDLQGLRGFIDRGLSLLKRAKICRDIGADVRNIKRHIMEVSEPRRVRYKVDGVAAKPSGPTVDSLRLSALYTKATELVGNGERSDELNPRTSKWRSKQKPILSYYMDTRILDVAKQDSASVYQLKPLSLADSRKLFYHRIFGIEDKCPPNQLAEVSENILKKCGGVPLAVITIASLLASKRRKENAEKYWYQRIMVYQKKRSYTNGVGEGFVRKQHGKTLYEVGEGYYEDVISKSMIQPMIYNHDNKVWSCCVHDMMLDLITSLSEENFLTVLGGSKPISVPNEIGNLQPLQFLDLNMTNIKELPPTFIQLRKLEFLCVDNQTRLPECLGNLKSLQKLSPPITIDQIFDCHNGLSSHIGILTPGPQQPLRSINIGPGTICRVPRWMSSLSVLSALDITLLTLVEEDLQILGRVTSLCNLYIWVKEHRKHRDKRLVISSDYPFRCLTRFRIERGAMEVEFVPGAMLKLQTLNLDFHVRHTMDQFGDFDFSLENLSSLERVIVHMNCYYAEIGEVQDAEASIRKALDLNPSKPTLELQKQAETTWYKQFVLRNQQDGKLTYPTISREVISKE</sequence>
<dbReference type="InterPro" id="IPR041118">
    <property type="entry name" value="Rx_N"/>
</dbReference>
<comment type="caution">
    <text evidence="12">The sequence shown here is derived from an EMBL/GenBank/DDBJ whole genome shotgun (WGS) entry which is preliminary data.</text>
</comment>
<keyword evidence="6" id="KW-0067">ATP-binding</keyword>
<dbReference type="GO" id="GO:0051707">
    <property type="term" value="P:response to other organism"/>
    <property type="evidence" value="ECO:0007669"/>
    <property type="project" value="UniProtKB-ARBA"/>
</dbReference>
<accession>A0A1E5VWG0</accession>
<dbReference type="EMBL" id="LWDX02027578">
    <property type="protein sequence ID" value="OEL29455.1"/>
    <property type="molecule type" value="Genomic_DNA"/>
</dbReference>
<evidence type="ECO:0000259" key="10">
    <source>
        <dbReference type="Pfam" id="PF23559"/>
    </source>
</evidence>
<keyword evidence="13" id="KW-1185">Reference proteome</keyword>
<evidence type="ECO:0000256" key="5">
    <source>
        <dbReference type="ARBA" id="ARBA00022821"/>
    </source>
</evidence>
<dbReference type="CDD" id="cd14798">
    <property type="entry name" value="RX-CC_like"/>
    <property type="match status" value="1"/>
</dbReference>
<dbReference type="SUPFAM" id="SSF52540">
    <property type="entry name" value="P-loop containing nucleoside triphosphate hydrolases"/>
    <property type="match status" value="1"/>
</dbReference>
<dbReference type="GO" id="GO:0006952">
    <property type="term" value="P:defense response"/>
    <property type="evidence" value="ECO:0007669"/>
    <property type="project" value="UniProtKB-KW"/>
</dbReference>
<dbReference type="Proteomes" id="UP000095767">
    <property type="component" value="Unassembled WGS sequence"/>
</dbReference>
<dbReference type="Pfam" id="PF23559">
    <property type="entry name" value="WHD_DRP"/>
    <property type="match status" value="1"/>
</dbReference>
<dbReference type="InterPro" id="IPR027417">
    <property type="entry name" value="P-loop_NTPase"/>
</dbReference>